<evidence type="ECO:0000313" key="2">
    <source>
        <dbReference type="RefSeq" id="XP_075107275.1"/>
    </source>
</evidence>
<reference evidence="1" key="1">
    <citation type="journal article" date="2014" name="Nat. Commun.">
        <title>The tobacco genome sequence and its comparison with those of tomato and potato.</title>
        <authorList>
            <person name="Sierro N."/>
            <person name="Battey J.N."/>
            <person name="Ouadi S."/>
            <person name="Bakaher N."/>
            <person name="Bovet L."/>
            <person name="Willig A."/>
            <person name="Goepfert S."/>
            <person name="Peitsch M.C."/>
            <person name="Ivanov N.V."/>
        </authorList>
    </citation>
    <scope>NUCLEOTIDE SEQUENCE [LARGE SCALE GENOMIC DNA]</scope>
</reference>
<dbReference type="Proteomes" id="UP000790787">
    <property type="component" value="Chromosome 1"/>
</dbReference>
<gene>
    <name evidence="2" type="primary">LOC107767072</name>
</gene>
<dbReference type="RefSeq" id="XP_075107275.1">
    <property type="nucleotide sequence ID" value="XM_075251174.1"/>
</dbReference>
<reference evidence="2" key="2">
    <citation type="submission" date="2025-08" db="UniProtKB">
        <authorList>
            <consortium name="RefSeq"/>
        </authorList>
    </citation>
    <scope>IDENTIFICATION</scope>
    <source>
        <tissue evidence="2">Leaf</tissue>
    </source>
</reference>
<protein>
    <submittedName>
        <fullName evidence="2">Uncharacterized protein LOC107767072</fullName>
    </submittedName>
</protein>
<keyword evidence="1" id="KW-1185">Reference proteome</keyword>
<accession>A0AC58UCR3</accession>
<name>A0AC58UCR3_TOBAC</name>
<evidence type="ECO:0000313" key="1">
    <source>
        <dbReference type="Proteomes" id="UP000790787"/>
    </source>
</evidence>
<sequence length="140" mass="16152">MSEHGKKVRASENSGSLHCVGSRSMGTARRLLEKKYVRKMTHDEFFTETHIWKKKAPTYPSRWVEDRAETMYDLYKTNVKEYTPSLPPNGQGERPPISDEEAQKIWLDVISGPKKGIAYGLLERSFRRYRDGLQGIGTFI</sequence>
<proteinExistence type="predicted"/>
<organism evidence="1 2">
    <name type="scientific">Nicotiana tabacum</name>
    <name type="common">Common tobacco</name>
    <dbReference type="NCBI Taxonomy" id="4097"/>
    <lineage>
        <taxon>Eukaryota</taxon>
        <taxon>Viridiplantae</taxon>
        <taxon>Streptophyta</taxon>
        <taxon>Embryophyta</taxon>
        <taxon>Tracheophyta</taxon>
        <taxon>Spermatophyta</taxon>
        <taxon>Magnoliopsida</taxon>
        <taxon>eudicotyledons</taxon>
        <taxon>Gunneridae</taxon>
        <taxon>Pentapetalae</taxon>
        <taxon>asterids</taxon>
        <taxon>lamiids</taxon>
        <taxon>Solanales</taxon>
        <taxon>Solanaceae</taxon>
        <taxon>Nicotianoideae</taxon>
        <taxon>Nicotianeae</taxon>
        <taxon>Nicotiana</taxon>
    </lineage>
</organism>